<accession>A0ABN6PSS3</accession>
<dbReference type="InterPro" id="IPR029063">
    <property type="entry name" value="SAM-dependent_MTases_sf"/>
</dbReference>
<evidence type="ECO:0000259" key="1">
    <source>
        <dbReference type="Pfam" id="PF08241"/>
    </source>
</evidence>
<gene>
    <name evidence="2" type="ORF">CATMQ487_31160</name>
</gene>
<dbReference type="RefSeq" id="WP_251969456.1">
    <property type="nucleotide sequence ID" value="NZ_AP025730.1"/>
</dbReference>
<dbReference type="Proteomes" id="UP001057498">
    <property type="component" value="Chromosome"/>
</dbReference>
<organism evidence="2 3">
    <name type="scientific">Sphaerotilus microaerophilus</name>
    <dbReference type="NCBI Taxonomy" id="2914710"/>
    <lineage>
        <taxon>Bacteria</taxon>
        <taxon>Pseudomonadati</taxon>
        <taxon>Pseudomonadota</taxon>
        <taxon>Betaproteobacteria</taxon>
        <taxon>Burkholderiales</taxon>
        <taxon>Sphaerotilaceae</taxon>
        <taxon>Sphaerotilus</taxon>
    </lineage>
</organism>
<sequence>MTKTLDLGCGLKPKNPYNAQEAYGIDVRNDAEAQVVKADLVVEPIPFPDASFEYVTAHDFLEHIPRLIYAPQRRNAFIEVMNEIHRVLKPGGIFMSFTPAYPHAATFRDPTHVNFITDETFPLYFDDKNRWASAYGFKGAFQILSQEWRGPHLLSQMRKVELPVAG</sequence>
<reference evidence="2" key="1">
    <citation type="submission" date="2022-04" db="EMBL/GenBank/DDBJ databases">
        <title>Whole genome sequence of Sphaerotilus sp. FB-5.</title>
        <authorList>
            <person name="Takeda M."/>
            <person name="Narihara S."/>
            <person name="Akimoto M."/>
            <person name="Akimoto R."/>
            <person name="Nishiyashiki S."/>
            <person name="Murakami T."/>
        </authorList>
    </citation>
    <scope>NUCLEOTIDE SEQUENCE</scope>
    <source>
        <strain evidence="2">FB-5</strain>
    </source>
</reference>
<name>A0ABN6PSS3_9BURK</name>
<dbReference type="Pfam" id="PF08241">
    <property type="entry name" value="Methyltransf_11"/>
    <property type="match status" value="1"/>
</dbReference>
<dbReference type="InterPro" id="IPR013216">
    <property type="entry name" value="Methyltransf_11"/>
</dbReference>
<dbReference type="Gene3D" id="3.40.50.150">
    <property type="entry name" value="Vaccinia Virus protein VP39"/>
    <property type="match status" value="1"/>
</dbReference>
<protein>
    <recommendedName>
        <fullName evidence="1">Methyltransferase type 11 domain-containing protein</fullName>
    </recommendedName>
</protein>
<evidence type="ECO:0000313" key="3">
    <source>
        <dbReference type="Proteomes" id="UP001057498"/>
    </source>
</evidence>
<proteinExistence type="predicted"/>
<evidence type="ECO:0000313" key="2">
    <source>
        <dbReference type="EMBL" id="BDI06146.1"/>
    </source>
</evidence>
<dbReference type="EMBL" id="AP025730">
    <property type="protein sequence ID" value="BDI06146.1"/>
    <property type="molecule type" value="Genomic_DNA"/>
</dbReference>
<feature type="domain" description="Methyltransferase type 11" evidence="1">
    <location>
        <begin position="5"/>
        <end position="95"/>
    </location>
</feature>
<keyword evidence="3" id="KW-1185">Reference proteome</keyword>
<dbReference type="SUPFAM" id="SSF53335">
    <property type="entry name" value="S-adenosyl-L-methionine-dependent methyltransferases"/>
    <property type="match status" value="1"/>
</dbReference>
<dbReference type="CDD" id="cd02440">
    <property type="entry name" value="AdoMet_MTases"/>
    <property type="match status" value="1"/>
</dbReference>